<organism evidence="1 2">
    <name type="scientific">Sphingomonas melonis</name>
    <dbReference type="NCBI Taxonomy" id="152682"/>
    <lineage>
        <taxon>Bacteria</taxon>
        <taxon>Pseudomonadati</taxon>
        <taxon>Pseudomonadota</taxon>
        <taxon>Alphaproteobacteria</taxon>
        <taxon>Sphingomonadales</taxon>
        <taxon>Sphingomonadaceae</taxon>
        <taxon>Sphingomonas</taxon>
    </lineage>
</organism>
<protein>
    <submittedName>
        <fullName evidence="1">Uncharacterized protein</fullName>
    </submittedName>
</protein>
<dbReference type="Proteomes" id="UP000033203">
    <property type="component" value="Unassembled WGS sequence"/>
</dbReference>
<accession>A0A0D1M2D9</accession>
<comment type="caution">
    <text evidence="1">The sequence shown here is derived from an EMBL/GenBank/DDBJ whole genome shotgun (WGS) entry which is preliminary data.</text>
</comment>
<dbReference type="EMBL" id="JXTP01000089">
    <property type="protein sequence ID" value="KIU26095.1"/>
    <property type="molecule type" value="Genomic_DNA"/>
</dbReference>
<evidence type="ECO:0000313" key="2">
    <source>
        <dbReference type="Proteomes" id="UP000033203"/>
    </source>
</evidence>
<reference evidence="1 2" key="1">
    <citation type="submission" date="2015-01" db="EMBL/GenBank/DDBJ databases">
        <title>Genome of Sphingomonas taxi strain 30a.</title>
        <authorList>
            <person name="Eevers N."/>
            <person name="Van Hamme J."/>
            <person name="Bottos E."/>
            <person name="Weyens N."/>
            <person name="Vangronsveld J."/>
        </authorList>
    </citation>
    <scope>NUCLEOTIDE SEQUENCE [LARGE SCALE GENOMIC DNA]</scope>
    <source>
        <strain evidence="1 2">30a</strain>
    </source>
</reference>
<dbReference type="PATRIC" id="fig|1549858.7.peg.2615"/>
<name>A0A0D1M2D9_9SPHN</name>
<dbReference type="Pfam" id="PF10899">
    <property type="entry name" value="AbiGi"/>
    <property type="match status" value="1"/>
</dbReference>
<dbReference type="AlphaFoldDB" id="A0A0D1M2D9"/>
<proteinExistence type="predicted"/>
<sequence length="215" mass="24089">MPLIGTIDPAWKDMSKYVVHFAKESKFKSAYDNAIAILYERRIVAMKAFGAGRHLPHAKRSVCFSEVPLHHFKRLADARGQHGIGFRKEFLVERGGGPILYAYKDTPQAQAINALVHSAAGDPAAPVWNLAPFVDLPGTYGVSTYLFEWEREWRHVGDLPFAETEPAFLIIPETLHDAARGFFASAKLDHVGPSYECPFIDPYWSEDRIEMALSG</sequence>
<gene>
    <name evidence="1" type="ORF">SR41_16435</name>
</gene>
<dbReference type="InterPro" id="IPR021223">
    <property type="entry name" value="AbiGi"/>
</dbReference>
<evidence type="ECO:0000313" key="1">
    <source>
        <dbReference type="EMBL" id="KIU26095.1"/>
    </source>
</evidence>